<evidence type="ECO:0000313" key="5">
    <source>
        <dbReference type="Proteomes" id="UP000287865"/>
    </source>
</evidence>
<reference evidence="2 4" key="2">
    <citation type="submission" date="2018-06" db="EMBL/GenBank/DDBJ databases">
        <title>Genomic Encyclopedia of Type Strains, Phase III (KMG-III): the genomes of soil and plant-associated and newly described type strains.</title>
        <authorList>
            <person name="Whitman W."/>
        </authorList>
    </citation>
    <scope>NUCLEOTIDE SEQUENCE [LARGE SCALE GENOMIC DNA]</scope>
    <source>
        <strain evidence="2 4">CGMCC 1.15366</strain>
    </source>
</reference>
<evidence type="ECO:0000256" key="1">
    <source>
        <dbReference type="SAM" id="SignalP"/>
    </source>
</evidence>
<dbReference type="EMBL" id="PIPK01000001">
    <property type="protein sequence ID" value="RUO28573.1"/>
    <property type="molecule type" value="Genomic_DNA"/>
</dbReference>
<dbReference type="Proteomes" id="UP000287865">
    <property type="component" value="Unassembled WGS sequence"/>
</dbReference>
<evidence type="ECO:0000313" key="4">
    <source>
        <dbReference type="Proteomes" id="UP000249203"/>
    </source>
</evidence>
<reference evidence="3 5" key="1">
    <citation type="journal article" date="2018" name="Front. Microbiol.">
        <title>Genome-Based Analysis Reveals the Taxonomy and Diversity of the Family Idiomarinaceae.</title>
        <authorList>
            <person name="Liu Y."/>
            <person name="Lai Q."/>
            <person name="Shao Z."/>
        </authorList>
    </citation>
    <scope>NUCLEOTIDE SEQUENCE [LARGE SCALE GENOMIC DNA]</scope>
    <source>
        <strain evidence="3 5">CF12-14</strain>
    </source>
</reference>
<accession>A0A327X6E8</accession>
<evidence type="ECO:0000313" key="2">
    <source>
        <dbReference type="EMBL" id="RAK01758.1"/>
    </source>
</evidence>
<dbReference type="InterPro" id="IPR052022">
    <property type="entry name" value="26kDa_periplasmic_antigen"/>
</dbReference>
<dbReference type="Proteomes" id="UP000249203">
    <property type="component" value="Unassembled WGS sequence"/>
</dbReference>
<dbReference type="InterPro" id="IPR007497">
    <property type="entry name" value="SIMPL/DUF541"/>
</dbReference>
<dbReference type="GO" id="GO:0006974">
    <property type="term" value="P:DNA damage response"/>
    <property type="evidence" value="ECO:0007669"/>
    <property type="project" value="TreeGrafter"/>
</dbReference>
<feature type="signal peptide" evidence="1">
    <location>
        <begin position="1"/>
        <end position="25"/>
    </location>
</feature>
<name>A0A327X6E8_9GAMM</name>
<dbReference type="RefSeq" id="WP_111568228.1">
    <property type="nucleotide sequence ID" value="NZ_PIPK01000001.1"/>
</dbReference>
<evidence type="ECO:0000313" key="3">
    <source>
        <dbReference type="EMBL" id="RUO28573.1"/>
    </source>
</evidence>
<organism evidence="2 4">
    <name type="scientific">Aliidiomarina maris</name>
    <dbReference type="NCBI Taxonomy" id="531312"/>
    <lineage>
        <taxon>Bacteria</taxon>
        <taxon>Pseudomonadati</taxon>
        <taxon>Pseudomonadota</taxon>
        <taxon>Gammaproteobacteria</taxon>
        <taxon>Alteromonadales</taxon>
        <taxon>Idiomarinaceae</taxon>
        <taxon>Aliidiomarina</taxon>
    </lineage>
</organism>
<dbReference type="AlphaFoldDB" id="A0A327X6E8"/>
<dbReference type="Gene3D" id="3.30.110.170">
    <property type="entry name" value="Protein of unknown function (DUF541), domain 1"/>
    <property type="match status" value="1"/>
</dbReference>
<comment type="caution">
    <text evidence="2">The sequence shown here is derived from an EMBL/GenBank/DDBJ whole genome shotgun (WGS) entry which is preliminary data.</text>
</comment>
<proteinExistence type="predicted"/>
<dbReference type="PANTHER" id="PTHR34387:SF1">
    <property type="entry name" value="PERIPLASMIC IMMUNOGENIC PROTEIN"/>
    <property type="match status" value="1"/>
</dbReference>
<dbReference type="OrthoDB" id="6381835at2"/>
<keyword evidence="5" id="KW-1185">Reference proteome</keyword>
<dbReference type="Gene3D" id="3.30.70.2970">
    <property type="entry name" value="Protein of unknown function (DUF541), domain 2"/>
    <property type="match status" value="1"/>
</dbReference>
<sequence>MHSWLKTSIQASVFSAMVLAMPSLANTQPDHVVVSGQGVTQVTPDTIQFSMWVEATGNQLSPLKTRVDQITATLLRDFQQRDVPREDIRSFQVSVQPQYKREGDTTVQDGFRVSRQVDVTLRQTDNFDRLIDFALAQGVTRVGGIQYRIGDPTEAAQQALLNAIEDAHRKAKLMAEHSQRELGQVLSIRENSGGHYAPMYRMAAEAMSMDVSEPGQQTVQAQVEVTFRLE</sequence>
<gene>
    <name evidence="2" type="ORF">B0I24_101388</name>
    <name evidence="3" type="ORF">CWE07_01875</name>
</gene>
<dbReference type="Pfam" id="PF04402">
    <property type="entry name" value="SIMPL"/>
    <property type="match status" value="1"/>
</dbReference>
<feature type="chain" id="PRO_5016313448" description="Secreted protein" evidence="1">
    <location>
        <begin position="26"/>
        <end position="230"/>
    </location>
</feature>
<dbReference type="EMBL" id="QLMD01000001">
    <property type="protein sequence ID" value="RAK01758.1"/>
    <property type="molecule type" value="Genomic_DNA"/>
</dbReference>
<protein>
    <recommendedName>
        <fullName evidence="6">Secreted protein</fullName>
    </recommendedName>
</protein>
<keyword evidence="1" id="KW-0732">Signal</keyword>
<dbReference type="PANTHER" id="PTHR34387">
    <property type="entry name" value="SLR1258 PROTEIN"/>
    <property type="match status" value="1"/>
</dbReference>
<evidence type="ECO:0008006" key="6">
    <source>
        <dbReference type="Google" id="ProtNLM"/>
    </source>
</evidence>